<dbReference type="InterPro" id="IPR001841">
    <property type="entry name" value="Znf_RING"/>
</dbReference>
<keyword evidence="2" id="KW-0479">Metal-binding</keyword>
<evidence type="ECO:0000256" key="5">
    <source>
        <dbReference type="ARBA" id="ARBA00022786"/>
    </source>
</evidence>
<feature type="domain" description="RING-type" evidence="11">
    <location>
        <begin position="456"/>
        <end position="694"/>
    </location>
</feature>
<dbReference type="InterPro" id="IPR047541">
    <property type="entry name" value="RNF31_RBR_mRING-HC-like"/>
</dbReference>
<accession>A0ABD0W833</accession>
<evidence type="ECO:0000259" key="11">
    <source>
        <dbReference type="PROSITE" id="PS51873"/>
    </source>
</evidence>
<dbReference type="Gene3D" id="3.10.110.10">
    <property type="entry name" value="Ubiquitin Conjugating Enzyme"/>
    <property type="match status" value="1"/>
</dbReference>
<organism evidence="12 13">
    <name type="scientific">Umbra pygmaea</name>
    <name type="common">Eastern mudminnow</name>
    <dbReference type="NCBI Taxonomy" id="75934"/>
    <lineage>
        <taxon>Eukaryota</taxon>
        <taxon>Metazoa</taxon>
        <taxon>Chordata</taxon>
        <taxon>Craniata</taxon>
        <taxon>Vertebrata</taxon>
        <taxon>Euteleostomi</taxon>
        <taxon>Actinopterygii</taxon>
        <taxon>Neopterygii</taxon>
        <taxon>Teleostei</taxon>
        <taxon>Protacanthopterygii</taxon>
        <taxon>Esociformes</taxon>
        <taxon>Umbridae</taxon>
        <taxon>Umbra</taxon>
    </lineage>
</organism>
<dbReference type="CDD" id="cd20351">
    <property type="entry name" value="Rcat_RBR_HOIP"/>
    <property type="match status" value="1"/>
</dbReference>
<protein>
    <submittedName>
        <fullName evidence="12">Uncharacterized protein</fullName>
    </submittedName>
</protein>
<gene>
    <name evidence="12" type="ORF">UPYG_G00302010</name>
</gene>
<dbReference type="Gene3D" id="3.30.70.330">
    <property type="match status" value="1"/>
</dbReference>
<dbReference type="Pfam" id="PF01485">
    <property type="entry name" value="IBR"/>
    <property type="match status" value="1"/>
</dbReference>
<keyword evidence="4 7" id="KW-0863">Zinc-finger</keyword>
<dbReference type="PANTHER" id="PTHR16004">
    <property type="entry name" value="RING FINGER PROTEIN 31-RELATED"/>
    <property type="match status" value="1"/>
</dbReference>
<dbReference type="InterPro" id="IPR013083">
    <property type="entry name" value="Znf_RING/FYVE/PHD"/>
</dbReference>
<dbReference type="SUPFAM" id="SSF57850">
    <property type="entry name" value="RING/U-box"/>
    <property type="match status" value="3"/>
</dbReference>
<dbReference type="InterPro" id="IPR057051">
    <property type="entry name" value="PARP14_RPM_1"/>
</dbReference>
<dbReference type="InterPro" id="IPR044066">
    <property type="entry name" value="TRIAD_supradom"/>
</dbReference>
<evidence type="ECO:0000256" key="1">
    <source>
        <dbReference type="ARBA" id="ARBA00022679"/>
    </source>
</evidence>
<keyword evidence="1" id="KW-0808">Transferase</keyword>
<dbReference type="InterPro" id="IPR008883">
    <property type="entry name" value="UEV_N"/>
</dbReference>
<feature type="region of interest" description="Disordered" evidence="8">
    <location>
        <begin position="850"/>
        <end position="874"/>
    </location>
</feature>
<keyword evidence="13" id="KW-1185">Reference proteome</keyword>
<dbReference type="GO" id="GO:0016740">
    <property type="term" value="F:transferase activity"/>
    <property type="evidence" value="ECO:0007669"/>
    <property type="project" value="UniProtKB-KW"/>
</dbReference>
<evidence type="ECO:0000259" key="9">
    <source>
        <dbReference type="PROSITE" id="PS50089"/>
    </source>
</evidence>
<feature type="compositionally biased region" description="Polar residues" evidence="8">
    <location>
        <begin position="170"/>
        <end position="181"/>
    </location>
</feature>
<evidence type="ECO:0000256" key="6">
    <source>
        <dbReference type="ARBA" id="ARBA00022833"/>
    </source>
</evidence>
<keyword evidence="5" id="KW-0833">Ubl conjugation pathway</keyword>
<dbReference type="InterPro" id="IPR041031">
    <property type="entry name" value="RNF31_C"/>
</dbReference>
<dbReference type="CDD" id="cd11685">
    <property type="entry name" value="UEV_TSG101-like"/>
    <property type="match status" value="1"/>
</dbReference>
<evidence type="ECO:0000313" key="13">
    <source>
        <dbReference type="Proteomes" id="UP001557470"/>
    </source>
</evidence>
<evidence type="ECO:0000259" key="10">
    <source>
        <dbReference type="PROSITE" id="PS51322"/>
    </source>
</evidence>
<evidence type="ECO:0000256" key="7">
    <source>
        <dbReference type="PROSITE-ProRule" id="PRU00175"/>
    </source>
</evidence>
<dbReference type="SMART" id="SM00184">
    <property type="entry name" value="RING"/>
    <property type="match status" value="1"/>
</dbReference>
<evidence type="ECO:0000256" key="3">
    <source>
        <dbReference type="ARBA" id="ARBA00022737"/>
    </source>
</evidence>
<evidence type="ECO:0000256" key="8">
    <source>
        <dbReference type="SAM" id="MobiDB-lite"/>
    </source>
</evidence>
<dbReference type="EMBL" id="JAGEUA010000009">
    <property type="protein sequence ID" value="KAL0966901.1"/>
    <property type="molecule type" value="Genomic_DNA"/>
</dbReference>
<dbReference type="CDD" id="cd16631">
    <property type="entry name" value="mRING-HC-C4C4_RBR_HOIP"/>
    <property type="match status" value="1"/>
</dbReference>
<dbReference type="Pfam" id="PF18091">
    <property type="entry name" value="E3_UbLigase_RBR"/>
    <property type="match status" value="1"/>
</dbReference>
<dbReference type="PANTHER" id="PTHR16004:SF3">
    <property type="entry name" value="E3 UBIQUITIN-PROTEIN LIGASE RNF31"/>
    <property type="match status" value="1"/>
</dbReference>
<dbReference type="CDD" id="cd20337">
    <property type="entry name" value="BRcat_RBR_HOIP"/>
    <property type="match status" value="1"/>
</dbReference>
<dbReference type="InterPro" id="IPR016135">
    <property type="entry name" value="UBQ-conjugating_enzyme/RWD"/>
</dbReference>
<feature type="domain" description="RING-type" evidence="9">
    <location>
        <begin position="460"/>
        <end position="509"/>
    </location>
</feature>
<evidence type="ECO:0000256" key="2">
    <source>
        <dbReference type="ARBA" id="ARBA00022723"/>
    </source>
</evidence>
<evidence type="ECO:0000256" key="4">
    <source>
        <dbReference type="ARBA" id="ARBA00022771"/>
    </source>
</evidence>
<dbReference type="Pfam" id="PF05743">
    <property type="entry name" value="UEV"/>
    <property type="match status" value="1"/>
</dbReference>
<reference evidence="12 13" key="1">
    <citation type="submission" date="2024-06" db="EMBL/GenBank/DDBJ databases">
        <authorList>
            <person name="Pan Q."/>
            <person name="Wen M."/>
            <person name="Jouanno E."/>
            <person name="Zahm M."/>
            <person name="Klopp C."/>
            <person name="Cabau C."/>
            <person name="Louis A."/>
            <person name="Berthelot C."/>
            <person name="Parey E."/>
            <person name="Roest Crollius H."/>
            <person name="Montfort J."/>
            <person name="Robinson-Rechavi M."/>
            <person name="Bouchez O."/>
            <person name="Lampietro C."/>
            <person name="Lopez Roques C."/>
            <person name="Donnadieu C."/>
            <person name="Postlethwait J."/>
            <person name="Bobe J."/>
            <person name="Verreycken H."/>
            <person name="Guiguen Y."/>
        </authorList>
    </citation>
    <scope>NUCLEOTIDE SEQUENCE [LARGE SCALE GENOMIC DNA]</scope>
    <source>
        <strain evidence="12">Up_M1</strain>
        <tissue evidence="12">Testis</tissue>
    </source>
</reference>
<dbReference type="SUPFAM" id="SSF54495">
    <property type="entry name" value="UBC-like"/>
    <property type="match status" value="1"/>
</dbReference>
<dbReference type="Proteomes" id="UP001557470">
    <property type="component" value="Unassembled WGS sequence"/>
</dbReference>
<dbReference type="InterPro" id="IPR002867">
    <property type="entry name" value="IBR_dom"/>
</dbReference>
<dbReference type="Gene3D" id="3.30.40.10">
    <property type="entry name" value="Zinc/RING finger domain, C3HC4 (zinc finger)"/>
    <property type="match status" value="1"/>
</dbReference>
<dbReference type="InterPro" id="IPR026254">
    <property type="entry name" value="RNF31-like"/>
</dbReference>
<dbReference type="InterPro" id="IPR047540">
    <property type="entry name" value="BRcat_RBR_RNF31-like"/>
</dbReference>
<dbReference type="PROSITE" id="PS51873">
    <property type="entry name" value="TRIAD"/>
    <property type="match status" value="1"/>
</dbReference>
<dbReference type="Pfam" id="PF23222">
    <property type="entry name" value="RRM_PARP14_1"/>
    <property type="match status" value="1"/>
</dbReference>
<proteinExistence type="predicted"/>
<keyword evidence="3" id="KW-0677">Repeat</keyword>
<feature type="compositionally biased region" description="Polar residues" evidence="8">
    <location>
        <begin position="850"/>
        <end position="859"/>
    </location>
</feature>
<feature type="region of interest" description="Disordered" evidence="8">
    <location>
        <begin position="200"/>
        <end position="220"/>
    </location>
</feature>
<dbReference type="InterPro" id="IPR012677">
    <property type="entry name" value="Nucleotide-bd_a/b_plait_sf"/>
</dbReference>
<dbReference type="AlphaFoldDB" id="A0ABD0W833"/>
<comment type="caution">
    <text evidence="12">The sequence shown here is derived from an EMBL/GenBank/DDBJ whole genome shotgun (WGS) entry which is preliminary data.</text>
</comment>
<feature type="domain" description="UEV" evidence="10">
    <location>
        <begin position="5"/>
        <end position="149"/>
    </location>
</feature>
<evidence type="ECO:0000313" key="12">
    <source>
        <dbReference type="EMBL" id="KAL0966901.1"/>
    </source>
</evidence>
<dbReference type="InterPro" id="IPR047542">
    <property type="entry name" value="Rcat_RBR_RNF31-like"/>
</dbReference>
<name>A0ABD0W833_UMBPY</name>
<dbReference type="PROSITE" id="PS51322">
    <property type="entry name" value="UEV"/>
    <property type="match status" value="1"/>
</dbReference>
<dbReference type="GO" id="GO:0008270">
    <property type="term" value="F:zinc ion binding"/>
    <property type="evidence" value="ECO:0007669"/>
    <property type="project" value="UniProtKB-KW"/>
</dbReference>
<feature type="region of interest" description="Disordered" evidence="8">
    <location>
        <begin position="155"/>
        <end position="181"/>
    </location>
</feature>
<dbReference type="SMART" id="SM00647">
    <property type="entry name" value="IBR"/>
    <property type="match status" value="2"/>
</dbReference>
<keyword evidence="6" id="KW-0862">Zinc</keyword>
<sequence length="874" mass="98739">MPRVKENLVYETLTECKYSFPDEVVRDINNATATYKDLLIYVDFYCFPNNEKKKLVYLAGTIPVSLEGKIYNIPVCIWLHETHPKNQPRCYVCPSNSMKVNRRCPYVEPTGLVTLDCLNKWKSGFANLSLLITEMQSAFEKETPLFTTFSARAQVPPTAGQPSAHREPSNPGSWPQPSTSILRVRRSSISPTLLSSERALPLGLKSSQSGPLRESGPGVRRSYTEELIDNGIKFSMPAEAQISYSSTNPFITTASAPDNNPGGAEDMNSLFKSLQLGNVVNIYQLGTKEEGHMEGGGGRRAEGGHLVRTPAVKPLVDNRHRILVSRLPPGQSPSRVKNKLTLYFQRRSNGGGEVLDVMYPYPPTQPDQALVTFRSARDAEQVLRNADRIVTVNTQPFPVQLKRLDKPMIEVPASIPRDKAYIFQSLMSLEGQSFSPTDVEEAVQSCWDLPSALKYLSHECPICQEQVSFSKIITMTHCPCAFCESCFKAYFSQAIKERSIVQVVCPLCSRPDMRTGRGGVEEAMEYFNLLDTQIRHYLDPQTHELFQRKLRDRALQEMPNFRWCAHCSFGLLHEAQQLRMDCPSCEKSTCSQCRAAWAPQHEGVSCERFREWQLLNNPEYQTAGLENLLRRNQIECPKCKFVFYLSKGGCLHFKCTQCQHEFCGGCKRPFKLGSACDFSAECGSKGLHAHHPRDCLYHLRDWNVPRLHKLLQLYRVPLAGLVKSKDSKSTNSQGVCAVQENRETGRDGPCGRPTVPEYSGYCTLHYKECLVELINRNHADPVVLYDVGEMVAELQRWHFPVPQKNPEEPEALYIQKLRQILTQNVGLKDNKLPPVRVKVDLCPLPTLNPQEPWSSAQSKNPRKFSDNSPLLLKD</sequence>
<dbReference type="Pfam" id="PF22191">
    <property type="entry name" value="IBR_1"/>
    <property type="match status" value="1"/>
</dbReference>
<dbReference type="PROSITE" id="PS50089">
    <property type="entry name" value="ZF_RING_2"/>
    <property type="match status" value="1"/>
</dbReference>